<feature type="transmembrane region" description="Helical" evidence="2">
    <location>
        <begin position="223"/>
        <end position="241"/>
    </location>
</feature>
<keyword evidence="2" id="KW-0812">Transmembrane</keyword>
<feature type="transmembrane region" description="Helical" evidence="2">
    <location>
        <begin position="6"/>
        <end position="28"/>
    </location>
</feature>
<dbReference type="EMBL" id="JAWLNX010000019">
    <property type="protein sequence ID" value="MEB3370499.1"/>
    <property type="molecule type" value="Genomic_DNA"/>
</dbReference>
<keyword evidence="2" id="KW-1133">Transmembrane helix</keyword>
<keyword evidence="4" id="KW-1185">Reference proteome</keyword>
<name>A0ABU6AGH8_9PSEU</name>
<evidence type="ECO:0000313" key="4">
    <source>
        <dbReference type="Proteomes" id="UP001327093"/>
    </source>
</evidence>
<gene>
    <name evidence="3" type="ORF">R4I43_24140</name>
</gene>
<feature type="compositionally biased region" description="Polar residues" evidence="1">
    <location>
        <begin position="127"/>
        <end position="140"/>
    </location>
</feature>
<reference evidence="3 4" key="1">
    <citation type="submission" date="2023-10" db="EMBL/GenBank/DDBJ databases">
        <title>Saccharopolyspora sp. nov., isolated from mangrove soil.</title>
        <authorList>
            <person name="Lu Y."/>
            <person name="Liu W."/>
        </authorList>
    </citation>
    <scope>NUCLEOTIDE SEQUENCE [LARGE SCALE GENOMIC DNA]</scope>
    <source>
        <strain evidence="3 4">S2-29</strain>
    </source>
</reference>
<protein>
    <submittedName>
        <fullName evidence="3">Uncharacterized protein</fullName>
    </submittedName>
</protein>
<evidence type="ECO:0000313" key="3">
    <source>
        <dbReference type="EMBL" id="MEB3370499.1"/>
    </source>
</evidence>
<sequence length="313" mass="34748">MAKKLAERWVALLVLPGALFTMVVWLGVRLGQWHALDHAKLTQVGTEAASYFSHQSLGFQLMVVASVLLASSGVGLVTQALAGPTRVLYLGSWPRFLTLVQRWRVARRRRRWHRRVQHRRTLEQRYPASSRTPEQQQEINTAAERVTDISGSEPGRPTWMGDRIHSLEQIALHRYGLDLTFAWPRLWLVFPDTVRTEITAANAAFAAAVATATWAWPYLLLGAVWWPSAVIGAGVAITGWTRARAALIDLTALSEAALDLHGRNLANALGITNNEGTVPFVLVARDQVTFETSTHPLTLAEGEQITTIVRKGR</sequence>
<dbReference type="RefSeq" id="WP_324267977.1">
    <property type="nucleotide sequence ID" value="NZ_JAWLNX010000019.1"/>
</dbReference>
<proteinExistence type="predicted"/>
<keyword evidence="2" id="KW-0472">Membrane</keyword>
<evidence type="ECO:0000256" key="1">
    <source>
        <dbReference type="SAM" id="MobiDB-lite"/>
    </source>
</evidence>
<feature type="region of interest" description="Disordered" evidence="1">
    <location>
        <begin position="125"/>
        <end position="156"/>
    </location>
</feature>
<feature type="transmembrane region" description="Helical" evidence="2">
    <location>
        <begin position="61"/>
        <end position="81"/>
    </location>
</feature>
<dbReference type="Proteomes" id="UP001327093">
    <property type="component" value="Unassembled WGS sequence"/>
</dbReference>
<comment type="caution">
    <text evidence="3">The sequence shown here is derived from an EMBL/GenBank/DDBJ whole genome shotgun (WGS) entry which is preliminary data.</text>
</comment>
<organism evidence="3 4">
    <name type="scientific">Saccharopolyspora mangrovi</name>
    <dbReference type="NCBI Taxonomy" id="3082379"/>
    <lineage>
        <taxon>Bacteria</taxon>
        <taxon>Bacillati</taxon>
        <taxon>Actinomycetota</taxon>
        <taxon>Actinomycetes</taxon>
        <taxon>Pseudonocardiales</taxon>
        <taxon>Pseudonocardiaceae</taxon>
        <taxon>Saccharopolyspora</taxon>
    </lineage>
</organism>
<evidence type="ECO:0000256" key="2">
    <source>
        <dbReference type="SAM" id="Phobius"/>
    </source>
</evidence>
<accession>A0ABU6AGH8</accession>